<dbReference type="CDD" id="cd17478">
    <property type="entry name" value="MFS_FsR"/>
    <property type="match status" value="1"/>
</dbReference>
<dbReference type="InterPro" id="IPR036259">
    <property type="entry name" value="MFS_trans_sf"/>
</dbReference>
<protein>
    <submittedName>
        <fullName evidence="7">MFS transporter</fullName>
    </submittedName>
</protein>
<sequence length="393" mass="40817">MHKKSPVNVRGVALVSGAHVVDDFYQGVIPALLPFLVSERHYSYAAISGITLAATVLSSVAQPAFGVLADRRSRRWMVPAGLLLAGIGASVAGLMPSYALTWLVVAASGLGVAAFHPEAARSARQAAGNSNTAMSVFALGGNAGYALGSLVTTPVLLWFGVHGTGLLVLPAAVMALILSRTLNHTLDHREEHRARSRLPSGQDDWPAFLTLTTIVVIRSIFFFGITSFIALYFINHFGSTKATAGAALTIFLVTGALGTLLGGWLGDHFSPIVSIRSGFALAIPALAGTLLAGSTPVALVCIAVTGIATYIPFSVFVLLGQNYLPSRIGTASGVTVGLAVSIGGLANPVLGWFADTTSLRMALTVLLVFPALALVVSAFLRMPKPSDDQDLSA</sequence>
<dbReference type="PROSITE" id="PS50850">
    <property type="entry name" value="MFS"/>
    <property type="match status" value="1"/>
</dbReference>
<evidence type="ECO:0000256" key="4">
    <source>
        <dbReference type="ARBA" id="ARBA00023136"/>
    </source>
</evidence>
<dbReference type="RefSeq" id="WP_382403629.1">
    <property type="nucleotide sequence ID" value="NZ_JBHSWH010000001.1"/>
</dbReference>
<dbReference type="InterPro" id="IPR011701">
    <property type="entry name" value="MFS"/>
</dbReference>
<evidence type="ECO:0000256" key="5">
    <source>
        <dbReference type="SAM" id="Phobius"/>
    </source>
</evidence>
<comment type="caution">
    <text evidence="7">The sequence shown here is derived from an EMBL/GenBank/DDBJ whole genome shotgun (WGS) entry which is preliminary data.</text>
</comment>
<keyword evidence="2 5" id="KW-0812">Transmembrane</keyword>
<dbReference type="PANTHER" id="PTHR43129">
    <property type="entry name" value="FOSMIDOMYCIN RESISTANCE PROTEIN"/>
    <property type="match status" value="1"/>
</dbReference>
<feature type="transmembrane region" description="Helical" evidence="5">
    <location>
        <begin position="76"/>
        <end position="93"/>
    </location>
</feature>
<feature type="transmembrane region" description="Helical" evidence="5">
    <location>
        <begin position="246"/>
        <end position="266"/>
    </location>
</feature>
<feature type="transmembrane region" description="Helical" evidence="5">
    <location>
        <begin position="207"/>
        <end position="234"/>
    </location>
</feature>
<keyword evidence="4 5" id="KW-0472">Membrane</keyword>
<keyword evidence="3 5" id="KW-1133">Transmembrane helix</keyword>
<keyword evidence="8" id="KW-1185">Reference proteome</keyword>
<reference evidence="8" key="1">
    <citation type="journal article" date="2019" name="Int. J. Syst. Evol. Microbiol.">
        <title>The Global Catalogue of Microorganisms (GCM) 10K type strain sequencing project: providing services to taxonomists for standard genome sequencing and annotation.</title>
        <authorList>
            <consortium name="The Broad Institute Genomics Platform"/>
            <consortium name="The Broad Institute Genome Sequencing Center for Infectious Disease"/>
            <person name="Wu L."/>
            <person name="Ma J."/>
        </authorList>
    </citation>
    <scope>NUCLEOTIDE SEQUENCE [LARGE SCALE GENOMIC DNA]</scope>
    <source>
        <strain evidence="8">CCUG 58127</strain>
    </source>
</reference>
<feature type="transmembrane region" description="Helical" evidence="5">
    <location>
        <begin position="42"/>
        <end position="69"/>
    </location>
</feature>
<feature type="transmembrane region" description="Helical" evidence="5">
    <location>
        <begin position="167"/>
        <end position="186"/>
    </location>
</feature>
<dbReference type="SUPFAM" id="SSF103473">
    <property type="entry name" value="MFS general substrate transporter"/>
    <property type="match status" value="1"/>
</dbReference>
<gene>
    <name evidence="7" type="ORF">ACFQDH_17265</name>
</gene>
<comment type="subcellular location">
    <subcellularLocation>
        <location evidence="1">Cell membrane</location>
        <topology evidence="1">Multi-pass membrane protein</topology>
    </subcellularLocation>
</comment>
<feature type="transmembrane region" description="Helical" evidence="5">
    <location>
        <begin position="273"/>
        <end position="291"/>
    </location>
</feature>
<dbReference type="Pfam" id="PF07690">
    <property type="entry name" value="MFS_1"/>
    <property type="match status" value="1"/>
</dbReference>
<feature type="transmembrane region" description="Helical" evidence="5">
    <location>
        <begin position="331"/>
        <end position="353"/>
    </location>
</feature>
<organism evidence="7 8">
    <name type="scientific">Flexivirga alba</name>
    <dbReference type="NCBI Taxonomy" id="702742"/>
    <lineage>
        <taxon>Bacteria</taxon>
        <taxon>Bacillati</taxon>
        <taxon>Actinomycetota</taxon>
        <taxon>Actinomycetes</taxon>
        <taxon>Micrococcales</taxon>
        <taxon>Dermacoccaceae</taxon>
        <taxon>Flexivirga</taxon>
    </lineage>
</organism>
<evidence type="ECO:0000256" key="2">
    <source>
        <dbReference type="ARBA" id="ARBA00022692"/>
    </source>
</evidence>
<evidence type="ECO:0000256" key="3">
    <source>
        <dbReference type="ARBA" id="ARBA00022989"/>
    </source>
</evidence>
<dbReference type="InterPro" id="IPR020846">
    <property type="entry name" value="MFS_dom"/>
</dbReference>
<proteinExistence type="predicted"/>
<name>A0ABW2AJC4_9MICO</name>
<dbReference type="EMBL" id="JBHSWH010000001">
    <property type="protein sequence ID" value="MFC6706956.1"/>
    <property type="molecule type" value="Genomic_DNA"/>
</dbReference>
<feature type="transmembrane region" description="Helical" evidence="5">
    <location>
        <begin position="297"/>
        <end position="319"/>
    </location>
</feature>
<dbReference type="Gene3D" id="1.20.1250.20">
    <property type="entry name" value="MFS general substrate transporter like domains"/>
    <property type="match status" value="2"/>
</dbReference>
<dbReference type="Proteomes" id="UP001596298">
    <property type="component" value="Unassembled WGS sequence"/>
</dbReference>
<evidence type="ECO:0000256" key="1">
    <source>
        <dbReference type="ARBA" id="ARBA00004651"/>
    </source>
</evidence>
<evidence type="ECO:0000259" key="6">
    <source>
        <dbReference type="PROSITE" id="PS50850"/>
    </source>
</evidence>
<feature type="transmembrane region" description="Helical" evidence="5">
    <location>
        <begin position="359"/>
        <end position="380"/>
    </location>
</feature>
<feature type="domain" description="Major facilitator superfamily (MFS) profile" evidence="6">
    <location>
        <begin position="11"/>
        <end position="388"/>
    </location>
</feature>
<dbReference type="PANTHER" id="PTHR43129:SF1">
    <property type="entry name" value="FOSMIDOMYCIN RESISTANCE PROTEIN"/>
    <property type="match status" value="1"/>
</dbReference>
<evidence type="ECO:0000313" key="7">
    <source>
        <dbReference type="EMBL" id="MFC6706956.1"/>
    </source>
</evidence>
<accession>A0ABW2AJC4</accession>
<evidence type="ECO:0000313" key="8">
    <source>
        <dbReference type="Proteomes" id="UP001596298"/>
    </source>
</evidence>